<dbReference type="AlphaFoldDB" id="A0AA39RHZ3"/>
<dbReference type="Proteomes" id="UP001168877">
    <property type="component" value="Unassembled WGS sequence"/>
</dbReference>
<evidence type="ECO:0000256" key="3">
    <source>
        <dbReference type="ARBA" id="ARBA00022741"/>
    </source>
</evidence>
<keyword evidence="8" id="KW-1185">Reference proteome</keyword>
<dbReference type="GO" id="GO:0004674">
    <property type="term" value="F:protein serine/threonine kinase activity"/>
    <property type="evidence" value="ECO:0007669"/>
    <property type="project" value="UniProtKB-KW"/>
</dbReference>
<proteinExistence type="predicted"/>
<name>A0AA39RHZ3_ACESA</name>
<feature type="domain" description="Protein kinase" evidence="6">
    <location>
        <begin position="1"/>
        <end position="103"/>
    </location>
</feature>
<protein>
    <recommendedName>
        <fullName evidence="6">Protein kinase domain-containing protein</fullName>
    </recommendedName>
</protein>
<evidence type="ECO:0000256" key="1">
    <source>
        <dbReference type="ARBA" id="ARBA00022527"/>
    </source>
</evidence>
<reference evidence="7" key="1">
    <citation type="journal article" date="2022" name="Plant J.">
        <title>Strategies of tolerance reflected in two North American maple genomes.</title>
        <authorList>
            <person name="McEvoy S.L."/>
            <person name="Sezen U.U."/>
            <person name="Trouern-Trend A."/>
            <person name="McMahon S.M."/>
            <person name="Schaberg P.G."/>
            <person name="Yang J."/>
            <person name="Wegrzyn J.L."/>
            <person name="Swenson N.G."/>
        </authorList>
    </citation>
    <scope>NUCLEOTIDE SEQUENCE</scope>
    <source>
        <strain evidence="7">NS2018</strain>
    </source>
</reference>
<sequence length="103" mass="12163">MELIYGDELFNKSAKGRRRDPLARLYFQQLIFAVDFYHNRGVYDYDLKPENLLLDKDDNVKVTDFRLSAFFEHLKQDAMMGCCTTLAGRRHTMERNPIRGLVE</sequence>
<keyword evidence="5" id="KW-0067">ATP-binding</keyword>
<dbReference type="Gene3D" id="1.10.510.10">
    <property type="entry name" value="Transferase(Phosphotransferase) domain 1"/>
    <property type="match status" value="1"/>
</dbReference>
<comment type="caution">
    <text evidence="7">The sequence shown here is derived from an EMBL/GenBank/DDBJ whole genome shotgun (WGS) entry which is preliminary data.</text>
</comment>
<dbReference type="Pfam" id="PF00069">
    <property type="entry name" value="Pkinase"/>
    <property type="match status" value="1"/>
</dbReference>
<keyword evidence="4" id="KW-0418">Kinase</keyword>
<evidence type="ECO:0000256" key="2">
    <source>
        <dbReference type="ARBA" id="ARBA00022679"/>
    </source>
</evidence>
<evidence type="ECO:0000259" key="6">
    <source>
        <dbReference type="PROSITE" id="PS50011"/>
    </source>
</evidence>
<dbReference type="InterPro" id="IPR000719">
    <property type="entry name" value="Prot_kinase_dom"/>
</dbReference>
<evidence type="ECO:0000313" key="8">
    <source>
        <dbReference type="Proteomes" id="UP001168877"/>
    </source>
</evidence>
<reference evidence="7" key="2">
    <citation type="submission" date="2023-06" db="EMBL/GenBank/DDBJ databases">
        <authorList>
            <person name="Swenson N.G."/>
            <person name="Wegrzyn J.L."/>
            <person name="Mcevoy S.L."/>
        </authorList>
    </citation>
    <scope>NUCLEOTIDE SEQUENCE</scope>
    <source>
        <strain evidence="7">NS2018</strain>
        <tissue evidence="7">Leaf</tissue>
    </source>
</reference>
<dbReference type="EMBL" id="JAUESC010000387">
    <property type="protein sequence ID" value="KAK0574160.1"/>
    <property type="molecule type" value="Genomic_DNA"/>
</dbReference>
<dbReference type="InterPro" id="IPR011009">
    <property type="entry name" value="Kinase-like_dom_sf"/>
</dbReference>
<dbReference type="PROSITE" id="PS50011">
    <property type="entry name" value="PROTEIN_KINASE_DOM"/>
    <property type="match status" value="1"/>
</dbReference>
<keyword evidence="3" id="KW-0547">Nucleotide-binding</keyword>
<gene>
    <name evidence="7" type="ORF">LWI29_019044</name>
</gene>
<evidence type="ECO:0000256" key="5">
    <source>
        <dbReference type="ARBA" id="ARBA00022840"/>
    </source>
</evidence>
<evidence type="ECO:0000313" key="7">
    <source>
        <dbReference type="EMBL" id="KAK0574160.1"/>
    </source>
</evidence>
<dbReference type="GO" id="GO:0005524">
    <property type="term" value="F:ATP binding"/>
    <property type="evidence" value="ECO:0007669"/>
    <property type="project" value="UniProtKB-KW"/>
</dbReference>
<accession>A0AA39RHZ3</accession>
<keyword evidence="2" id="KW-0808">Transferase</keyword>
<keyword evidence="1" id="KW-0723">Serine/threonine-protein kinase</keyword>
<dbReference type="PANTHER" id="PTHR43895:SF91">
    <property type="entry name" value="CBL-INTERACTING SERINE_THREONINE-PROTEIN KINASE 6"/>
    <property type="match status" value="1"/>
</dbReference>
<organism evidence="7 8">
    <name type="scientific">Acer saccharum</name>
    <name type="common">Sugar maple</name>
    <dbReference type="NCBI Taxonomy" id="4024"/>
    <lineage>
        <taxon>Eukaryota</taxon>
        <taxon>Viridiplantae</taxon>
        <taxon>Streptophyta</taxon>
        <taxon>Embryophyta</taxon>
        <taxon>Tracheophyta</taxon>
        <taxon>Spermatophyta</taxon>
        <taxon>Magnoliopsida</taxon>
        <taxon>eudicotyledons</taxon>
        <taxon>Gunneridae</taxon>
        <taxon>Pentapetalae</taxon>
        <taxon>rosids</taxon>
        <taxon>malvids</taxon>
        <taxon>Sapindales</taxon>
        <taxon>Sapindaceae</taxon>
        <taxon>Hippocastanoideae</taxon>
        <taxon>Acereae</taxon>
        <taxon>Acer</taxon>
    </lineage>
</organism>
<evidence type="ECO:0000256" key="4">
    <source>
        <dbReference type="ARBA" id="ARBA00022777"/>
    </source>
</evidence>
<dbReference type="PANTHER" id="PTHR43895">
    <property type="entry name" value="CALCIUM/CALMODULIN-DEPENDENT PROTEIN KINASE KINASE-RELATED"/>
    <property type="match status" value="1"/>
</dbReference>
<dbReference type="SUPFAM" id="SSF56112">
    <property type="entry name" value="Protein kinase-like (PK-like)"/>
    <property type="match status" value="1"/>
</dbReference>
<dbReference type="GO" id="GO:0007165">
    <property type="term" value="P:signal transduction"/>
    <property type="evidence" value="ECO:0007669"/>
    <property type="project" value="TreeGrafter"/>
</dbReference>